<proteinExistence type="predicted"/>
<gene>
    <name evidence="1" type="ORF">NCGR_LOCUS31310</name>
</gene>
<evidence type="ECO:0000313" key="1">
    <source>
        <dbReference type="EMBL" id="CAD6247084.1"/>
    </source>
</evidence>
<reference evidence="1" key="1">
    <citation type="submission" date="2020-10" db="EMBL/GenBank/DDBJ databases">
        <authorList>
            <person name="Han B."/>
            <person name="Lu T."/>
            <person name="Zhao Q."/>
            <person name="Huang X."/>
            <person name="Zhao Y."/>
        </authorList>
    </citation>
    <scope>NUCLEOTIDE SEQUENCE</scope>
</reference>
<dbReference type="AlphaFoldDB" id="A0A811PUP4"/>
<dbReference type="SUPFAM" id="SSF52047">
    <property type="entry name" value="RNI-like"/>
    <property type="match status" value="1"/>
</dbReference>
<sequence>MKTLRVLDFSSSSFLITQQDIRAHWRPVPLEVPKSLQISIVDVEGSSYLAMKALGKLTWLKYLGLTGLTKKLSAKVSITLKKLAPSLKCLYLGACQNNGTLCYLPMEKASLEFPCLRTIKLDDLMEQCQNGFFVQSQFPW</sequence>
<comment type="caution">
    <text evidence="1">The sequence shown here is derived from an EMBL/GenBank/DDBJ whole genome shotgun (WGS) entry which is preliminary data.</text>
</comment>
<organism evidence="1 2">
    <name type="scientific">Miscanthus lutarioriparius</name>
    <dbReference type="NCBI Taxonomy" id="422564"/>
    <lineage>
        <taxon>Eukaryota</taxon>
        <taxon>Viridiplantae</taxon>
        <taxon>Streptophyta</taxon>
        <taxon>Embryophyta</taxon>
        <taxon>Tracheophyta</taxon>
        <taxon>Spermatophyta</taxon>
        <taxon>Magnoliopsida</taxon>
        <taxon>Liliopsida</taxon>
        <taxon>Poales</taxon>
        <taxon>Poaceae</taxon>
        <taxon>PACMAD clade</taxon>
        <taxon>Panicoideae</taxon>
        <taxon>Andropogonodae</taxon>
        <taxon>Andropogoneae</taxon>
        <taxon>Saccharinae</taxon>
        <taxon>Miscanthus</taxon>
    </lineage>
</organism>
<protein>
    <submittedName>
        <fullName evidence="1">Uncharacterized protein</fullName>
    </submittedName>
</protein>
<dbReference type="EMBL" id="CAJGYO010000007">
    <property type="protein sequence ID" value="CAD6247084.1"/>
    <property type="molecule type" value="Genomic_DNA"/>
</dbReference>
<accession>A0A811PUP4</accession>
<keyword evidence="2" id="KW-1185">Reference proteome</keyword>
<name>A0A811PUP4_9POAL</name>
<dbReference type="Proteomes" id="UP000604825">
    <property type="component" value="Unassembled WGS sequence"/>
</dbReference>
<evidence type="ECO:0000313" key="2">
    <source>
        <dbReference type="Proteomes" id="UP000604825"/>
    </source>
</evidence>